<feature type="domain" description="Ionotropic glutamate receptor C-terminal" evidence="11">
    <location>
        <begin position="136"/>
        <end position="423"/>
    </location>
</feature>
<keyword evidence="6 10" id="KW-0472">Membrane</keyword>
<evidence type="ECO:0000256" key="9">
    <source>
        <dbReference type="SAM" id="MobiDB-lite"/>
    </source>
</evidence>
<evidence type="ECO:0000256" key="2">
    <source>
        <dbReference type="ARBA" id="ARBA00008685"/>
    </source>
</evidence>
<gene>
    <name evidence="12" type="ORF">DAPPUDRAFT_241335</name>
</gene>
<dbReference type="Proteomes" id="UP000000305">
    <property type="component" value="Unassembled WGS sequence"/>
</dbReference>
<evidence type="ECO:0000256" key="7">
    <source>
        <dbReference type="ARBA" id="ARBA00023170"/>
    </source>
</evidence>
<dbReference type="PANTHER" id="PTHR42643:SF24">
    <property type="entry name" value="IONOTROPIC RECEPTOR 60A"/>
    <property type="match status" value="1"/>
</dbReference>
<dbReference type="OMA" id="KFIVRAP"/>
<dbReference type="InterPro" id="IPR001320">
    <property type="entry name" value="Iontro_rcpt_C"/>
</dbReference>
<dbReference type="FunFam" id="1.10.287.70:FF:000302">
    <property type="entry name" value="Uncharacterized protein"/>
    <property type="match status" value="1"/>
</dbReference>
<evidence type="ECO:0000256" key="4">
    <source>
        <dbReference type="ARBA" id="ARBA00022692"/>
    </source>
</evidence>
<dbReference type="AlphaFoldDB" id="E9GE05"/>
<evidence type="ECO:0000256" key="8">
    <source>
        <dbReference type="ARBA" id="ARBA00023180"/>
    </source>
</evidence>
<evidence type="ECO:0000256" key="6">
    <source>
        <dbReference type="ARBA" id="ARBA00023136"/>
    </source>
</evidence>
<sequence>MACQFLTVCIDNIFNPCSSAANQLNGRHLRPRWSGNRKGLSGPLKGGVVLDFLSARLNFTYEMVRVAEELEPEIGRGQIDYLIDNQCDLLIQSVFATTRRNKIVDLTLPWVYDSSAFLIPVPDETANVNAVVKPFQWQIWLGLGVSIICVVAVLNFIHRSIHYIHKYLNRPCETEADTIELGETKTGQYYLYTFGTLLSQGGPCTSKGLPIRLVAAAWCLATFIFVQAYNSTLFTYVVTPVHQPLINSIYDIFDNSDINLLVRTDTIDLLLKRNNNTGVFLKIQKKLDSYANSRCALASDCIQSVASGSRNVYFESKNYLKDAIRTEFKRTGKCKLQLAKEGFTGVTSSFALQKFSPYTQSTTRGILELHQTGIIDYWDTWFRPMPPQCNGKPPTGVKSPGNNPSRLSLKNLTGAFLVLLVGLGLSFMAFLFEQIVAILSERHRVKTLIKLVQVEPGESTEETQEELSSITEEELSGNSNIEEPPSNVTEVTGVEEIVESMDIITIATQENE</sequence>
<keyword evidence="5 10" id="KW-1133">Transmembrane helix</keyword>
<keyword evidence="8" id="KW-0325">Glycoprotein</keyword>
<dbReference type="PhylomeDB" id="E9GE05"/>
<feature type="compositionally biased region" description="Acidic residues" evidence="9">
    <location>
        <begin position="458"/>
        <end position="475"/>
    </location>
</feature>
<feature type="transmembrane region" description="Helical" evidence="10">
    <location>
        <begin position="137"/>
        <end position="157"/>
    </location>
</feature>
<dbReference type="InParanoid" id="E9GE05"/>
<keyword evidence="3" id="KW-1003">Cell membrane</keyword>
<organism evidence="12 13">
    <name type="scientific">Daphnia pulex</name>
    <name type="common">Water flea</name>
    <dbReference type="NCBI Taxonomy" id="6669"/>
    <lineage>
        <taxon>Eukaryota</taxon>
        <taxon>Metazoa</taxon>
        <taxon>Ecdysozoa</taxon>
        <taxon>Arthropoda</taxon>
        <taxon>Crustacea</taxon>
        <taxon>Branchiopoda</taxon>
        <taxon>Diplostraca</taxon>
        <taxon>Cladocera</taxon>
        <taxon>Anomopoda</taxon>
        <taxon>Daphniidae</taxon>
        <taxon>Daphnia</taxon>
    </lineage>
</organism>
<proteinExistence type="inferred from homology"/>
<dbReference type="Pfam" id="PF00060">
    <property type="entry name" value="Lig_chan"/>
    <property type="match status" value="1"/>
</dbReference>
<protein>
    <recommendedName>
        <fullName evidence="11">Ionotropic glutamate receptor C-terminal domain-containing protein</fullName>
    </recommendedName>
</protein>
<keyword evidence="7" id="KW-0675">Receptor</keyword>
<dbReference type="FunCoup" id="E9GE05">
    <property type="interactions" value="63"/>
</dbReference>
<keyword evidence="13" id="KW-1185">Reference proteome</keyword>
<dbReference type="InterPro" id="IPR052192">
    <property type="entry name" value="Insect_Ionotropic_Sensory_Rcpt"/>
</dbReference>
<evidence type="ECO:0000256" key="1">
    <source>
        <dbReference type="ARBA" id="ARBA00004651"/>
    </source>
</evidence>
<evidence type="ECO:0000313" key="12">
    <source>
        <dbReference type="EMBL" id="EFX82186.1"/>
    </source>
</evidence>
<dbReference type="GO" id="GO:0015276">
    <property type="term" value="F:ligand-gated monoatomic ion channel activity"/>
    <property type="evidence" value="ECO:0007669"/>
    <property type="project" value="InterPro"/>
</dbReference>
<reference evidence="12 13" key="1">
    <citation type="journal article" date="2011" name="Science">
        <title>The ecoresponsive genome of Daphnia pulex.</title>
        <authorList>
            <person name="Colbourne J.K."/>
            <person name="Pfrender M.E."/>
            <person name="Gilbert D."/>
            <person name="Thomas W.K."/>
            <person name="Tucker A."/>
            <person name="Oakley T.H."/>
            <person name="Tokishita S."/>
            <person name="Aerts A."/>
            <person name="Arnold G.J."/>
            <person name="Basu M.K."/>
            <person name="Bauer D.J."/>
            <person name="Caceres C.E."/>
            <person name="Carmel L."/>
            <person name="Casola C."/>
            <person name="Choi J.H."/>
            <person name="Detter J.C."/>
            <person name="Dong Q."/>
            <person name="Dusheyko S."/>
            <person name="Eads B.D."/>
            <person name="Frohlich T."/>
            <person name="Geiler-Samerotte K.A."/>
            <person name="Gerlach D."/>
            <person name="Hatcher P."/>
            <person name="Jogdeo S."/>
            <person name="Krijgsveld J."/>
            <person name="Kriventseva E.V."/>
            <person name="Kultz D."/>
            <person name="Laforsch C."/>
            <person name="Lindquist E."/>
            <person name="Lopez J."/>
            <person name="Manak J.R."/>
            <person name="Muller J."/>
            <person name="Pangilinan J."/>
            <person name="Patwardhan R.P."/>
            <person name="Pitluck S."/>
            <person name="Pritham E.J."/>
            <person name="Rechtsteiner A."/>
            <person name="Rho M."/>
            <person name="Rogozin I.B."/>
            <person name="Sakarya O."/>
            <person name="Salamov A."/>
            <person name="Schaack S."/>
            <person name="Shapiro H."/>
            <person name="Shiga Y."/>
            <person name="Skalitzky C."/>
            <person name="Smith Z."/>
            <person name="Souvorov A."/>
            <person name="Sung W."/>
            <person name="Tang Z."/>
            <person name="Tsuchiya D."/>
            <person name="Tu H."/>
            <person name="Vos H."/>
            <person name="Wang M."/>
            <person name="Wolf Y.I."/>
            <person name="Yamagata H."/>
            <person name="Yamada T."/>
            <person name="Ye Y."/>
            <person name="Shaw J.R."/>
            <person name="Andrews J."/>
            <person name="Crease T.J."/>
            <person name="Tang H."/>
            <person name="Lucas S.M."/>
            <person name="Robertson H.M."/>
            <person name="Bork P."/>
            <person name="Koonin E.V."/>
            <person name="Zdobnov E.M."/>
            <person name="Grigoriev I.V."/>
            <person name="Lynch M."/>
            <person name="Boore J.L."/>
        </authorList>
    </citation>
    <scope>NUCLEOTIDE SEQUENCE [LARGE SCALE GENOMIC DNA]</scope>
</reference>
<evidence type="ECO:0000256" key="10">
    <source>
        <dbReference type="SAM" id="Phobius"/>
    </source>
</evidence>
<name>E9GE05_DAPPU</name>
<evidence type="ECO:0000256" key="5">
    <source>
        <dbReference type="ARBA" id="ARBA00022989"/>
    </source>
</evidence>
<dbReference type="GO" id="GO:0005886">
    <property type="term" value="C:plasma membrane"/>
    <property type="evidence" value="ECO:0007669"/>
    <property type="project" value="UniProtKB-SubCell"/>
</dbReference>
<dbReference type="PANTHER" id="PTHR42643">
    <property type="entry name" value="IONOTROPIC RECEPTOR 20A-RELATED"/>
    <property type="match status" value="1"/>
</dbReference>
<comment type="subcellular location">
    <subcellularLocation>
        <location evidence="1">Cell membrane</location>
        <topology evidence="1">Multi-pass membrane protein</topology>
    </subcellularLocation>
</comment>
<comment type="similarity">
    <text evidence="2">Belongs to the glutamate-gated ion channel (TC 1.A.10.1) family.</text>
</comment>
<dbReference type="GO" id="GO:0050906">
    <property type="term" value="P:detection of stimulus involved in sensory perception"/>
    <property type="evidence" value="ECO:0007669"/>
    <property type="project" value="UniProtKB-ARBA"/>
</dbReference>
<feature type="transmembrane region" description="Helical" evidence="10">
    <location>
        <begin position="412"/>
        <end position="432"/>
    </location>
</feature>
<dbReference type="eggNOG" id="KOG4440">
    <property type="taxonomic scope" value="Eukaryota"/>
</dbReference>
<evidence type="ECO:0000313" key="13">
    <source>
        <dbReference type="Proteomes" id="UP000000305"/>
    </source>
</evidence>
<dbReference type="HOGENOM" id="CLU_007257_4_2_1"/>
<feature type="region of interest" description="Disordered" evidence="9">
    <location>
        <begin position="455"/>
        <end position="489"/>
    </location>
</feature>
<dbReference type="EMBL" id="GL732540">
    <property type="protein sequence ID" value="EFX82186.1"/>
    <property type="molecule type" value="Genomic_DNA"/>
</dbReference>
<dbReference type="SUPFAM" id="SSF53850">
    <property type="entry name" value="Periplasmic binding protein-like II"/>
    <property type="match status" value="1"/>
</dbReference>
<accession>E9GE05</accession>
<dbReference type="OrthoDB" id="8182981at2759"/>
<keyword evidence="4 10" id="KW-0812">Transmembrane</keyword>
<dbReference type="Gene3D" id="1.10.287.70">
    <property type="match status" value="1"/>
</dbReference>
<evidence type="ECO:0000256" key="3">
    <source>
        <dbReference type="ARBA" id="ARBA00022475"/>
    </source>
</evidence>
<dbReference type="KEGG" id="dpx:DAPPUDRAFT_241335"/>
<evidence type="ECO:0000259" key="11">
    <source>
        <dbReference type="Pfam" id="PF00060"/>
    </source>
</evidence>